<reference evidence="2" key="1">
    <citation type="submission" date="2018-05" db="EMBL/GenBank/DDBJ databases">
        <authorList>
            <person name="Li Y."/>
        </authorList>
    </citation>
    <scope>NUCLEOTIDE SEQUENCE [LARGE SCALE GENOMIC DNA]</scope>
    <source>
        <strain evidence="2">sk1b4</strain>
    </source>
</reference>
<organism evidence="1 2">
    <name type="scientific">Ancrocorticia populi</name>
    <dbReference type="NCBI Taxonomy" id="2175228"/>
    <lineage>
        <taxon>Bacteria</taxon>
        <taxon>Bacillati</taxon>
        <taxon>Actinomycetota</taxon>
        <taxon>Actinomycetes</taxon>
        <taxon>Actinomycetales</taxon>
        <taxon>Actinomycetaceae</taxon>
        <taxon>Ancrocorticia</taxon>
    </lineage>
</organism>
<dbReference type="GO" id="GO:0016705">
    <property type="term" value="F:oxidoreductase activity, acting on paired donors, with incorporation or reduction of molecular oxygen"/>
    <property type="evidence" value="ECO:0007669"/>
    <property type="project" value="InterPro"/>
</dbReference>
<evidence type="ECO:0000313" key="1">
    <source>
        <dbReference type="EMBL" id="PWF27715.1"/>
    </source>
</evidence>
<gene>
    <name evidence="1" type="ORF">DD236_04925</name>
</gene>
<dbReference type="InterPro" id="IPR036661">
    <property type="entry name" value="Luciferase-like_sf"/>
</dbReference>
<comment type="caution">
    <text evidence="1">The sequence shown here is derived from an EMBL/GenBank/DDBJ whole genome shotgun (WGS) entry which is preliminary data.</text>
</comment>
<dbReference type="Proteomes" id="UP000245283">
    <property type="component" value="Unassembled WGS sequence"/>
</dbReference>
<dbReference type="EMBL" id="QETB01000001">
    <property type="protein sequence ID" value="PWF27715.1"/>
    <property type="molecule type" value="Genomic_DNA"/>
</dbReference>
<proteinExistence type="predicted"/>
<name>A0A2V1KBB1_9ACTO</name>
<keyword evidence="2" id="KW-1185">Reference proteome</keyword>
<dbReference type="RefSeq" id="WP_109093210.1">
    <property type="nucleotide sequence ID" value="NZ_QETB01000001.1"/>
</dbReference>
<accession>A0A2V1KBB1</accession>
<dbReference type="OrthoDB" id="3265338at2"/>
<dbReference type="SUPFAM" id="SSF51679">
    <property type="entry name" value="Bacterial luciferase-like"/>
    <property type="match status" value="1"/>
</dbReference>
<dbReference type="AlphaFoldDB" id="A0A2V1KBB1"/>
<dbReference type="Gene3D" id="3.20.20.30">
    <property type="entry name" value="Luciferase-like domain"/>
    <property type="match status" value="1"/>
</dbReference>
<sequence>MTVQLPTNETYSTERATDAVIGVDLTLLGAVCSEAFTSLGIDLPVERASLPKLASCIGAACTGGLDFVSLSKDFQARSDRTTCMDAVRTVSRIMDVGAVGFSAEIPPEAEHVDEAVSLLAEQKDGWGCVEIDIASSSDLEQIAKYAKSAHDAGVQVTARVACDLLSELDIDLLASWADMVRLLTDDPHEARGARFALRSAAHQQGRELRVLVEVGIVISGNQQAANERAILIEAMNGSPAFAGKASVVGTVYDVADLVESWIGLGAADGVVFLPASVPTDLASVIRGVLPLLRARSEA</sequence>
<evidence type="ECO:0000313" key="2">
    <source>
        <dbReference type="Proteomes" id="UP000245283"/>
    </source>
</evidence>
<protein>
    <submittedName>
        <fullName evidence="1">Uncharacterized protein</fullName>
    </submittedName>
</protein>